<dbReference type="Gene3D" id="3.90.1200.10">
    <property type="match status" value="1"/>
</dbReference>
<dbReference type="PIRSF" id="PIRSF006221">
    <property type="entry name" value="Ketosamine-3-kinase"/>
    <property type="match status" value="1"/>
</dbReference>
<evidence type="ECO:0000256" key="1">
    <source>
        <dbReference type="PIRNR" id="PIRNR006221"/>
    </source>
</evidence>
<dbReference type="SUPFAM" id="SSF56112">
    <property type="entry name" value="Protein kinase-like (PK-like)"/>
    <property type="match status" value="1"/>
</dbReference>
<sequence>MDGMGLVLGRLQDAGFTDVAGVDAAEGGLAAVAAAVRLGDGSSVFAKTFAESPGTGVFEAEAEGLSALAAAGARTPRVLHVDRELLVLEQVRPRVDTPAAWEELGRTLAALHTSTRTDRFGWHRDVWLGRRRQDNTWHDDGHEFFARCRLLRWLPEPRVREALGPQGCAALERFCDRLPELLPAAPACLTHGDMWSQNVLSDGTGGPVLIDPAVSFTWAEVDLSMLWCSPRPPASDRLFDVYAEVAGLEDGWRERMPLLHLRQHLAVTAQYDPDWGHGADARALLKKFAPW</sequence>
<dbReference type="AlphaFoldDB" id="A0A0A0BZ13"/>
<dbReference type="PANTHER" id="PTHR12149:SF8">
    <property type="entry name" value="PROTEIN-RIBULOSAMINE 3-KINASE"/>
    <property type="match status" value="1"/>
</dbReference>
<dbReference type="Pfam" id="PF03881">
    <property type="entry name" value="Fructosamin_kin"/>
    <property type="match status" value="1"/>
</dbReference>
<dbReference type="RefSeq" id="WP_198026029.1">
    <property type="nucleotide sequence ID" value="NZ_AXCZ01000095.1"/>
</dbReference>
<proteinExistence type="inferred from homology"/>
<keyword evidence="1 2" id="KW-0808">Transferase</keyword>
<evidence type="ECO:0000313" key="3">
    <source>
        <dbReference type="Proteomes" id="UP000054314"/>
    </source>
</evidence>
<dbReference type="Proteomes" id="UP000054314">
    <property type="component" value="Unassembled WGS sequence"/>
</dbReference>
<dbReference type="InterPro" id="IPR011009">
    <property type="entry name" value="Kinase-like_dom_sf"/>
</dbReference>
<reference evidence="2 3" key="1">
    <citation type="submission" date="2013-08" db="EMBL/GenBank/DDBJ databases">
        <title>Genome sequencing of Cellulomonas bogoriensis 69B4.</title>
        <authorList>
            <person name="Chen F."/>
            <person name="Li Y."/>
            <person name="Wang G."/>
        </authorList>
    </citation>
    <scope>NUCLEOTIDE SEQUENCE [LARGE SCALE GENOMIC DNA]</scope>
    <source>
        <strain evidence="2 3">69B4</strain>
    </source>
</reference>
<dbReference type="GO" id="GO:0016301">
    <property type="term" value="F:kinase activity"/>
    <property type="evidence" value="ECO:0007669"/>
    <property type="project" value="UniProtKB-UniRule"/>
</dbReference>
<gene>
    <name evidence="2" type="ORF">N869_01680</name>
</gene>
<name>A0A0A0BZ13_9CELL</name>
<dbReference type="EMBL" id="AXCZ01000095">
    <property type="protein sequence ID" value="KGM12409.1"/>
    <property type="molecule type" value="Genomic_DNA"/>
</dbReference>
<dbReference type="Gene3D" id="3.30.200.20">
    <property type="entry name" value="Phosphorylase Kinase, domain 1"/>
    <property type="match status" value="1"/>
</dbReference>
<dbReference type="PANTHER" id="PTHR12149">
    <property type="entry name" value="FRUCTOSAMINE 3 KINASE-RELATED PROTEIN"/>
    <property type="match status" value="1"/>
</dbReference>
<dbReference type="InterPro" id="IPR016477">
    <property type="entry name" value="Fructo-/Ketosamine-3-kinase"/>
</dbReference>
<comment type="caution">
    <text evidence="2">The sequence shown here is derived from an EMBL/GenBank/DDBJ whole genome shotgun (WGS) entry which is preliminary data.</text>
</comment>
<organism evidence="2 3">
    <name type="scientific">Cellulomonas bogoriensis 69B4 = DSM 16987</name>
    <dbReference type="NCBI Taxonomy" id="1386082"/>
    <lineage>
        <taxon>Bacteria</taxon>
        <taxon>Bacillati</taxon>
        <taxon>Actinomycetota</taxon>
        <taxon>Actinomycetes</taxon>
        <taxon>Micrococcales</taxon>
        <taxon>Cellulomonadaceae</taxon>
        <taxon>Cellulomonas</taxon>
    </lineage>
</organism>
<evidence type="ECO:0000313" key="2">
    <source>
        <dbReference type="EMBL" id="KGM12409.1"/>
    </source>
</evidence>
<comment type="similarity">
    <text evidence="1">Belongs to the fructosamine kinase family.</text>
</comment>
<keyword evidence="3" id="KW-1185">Reference proteome</keyword>
<keyword evidence="1" id="KW-0418">Kinase</keyword>
<accession>A0A0A0BZ13</accession>
<protein>
    <submittedName>
        <fullName evidence="2">Aminoglycoside phosphotransferase</fullName>
    </submittedName>
</protein>